<gene>
    <name evidence="2" type="ORF">OPV22_014719</name>
</gene>
<feature type="region of interest" description="Disordered" evidence="1">
    <location>
        <begin position="57"/>
        <end position="78"/>
    </location>
</feature>
<dbReference type="AlphaFoldDB" id="A0AAV8PKT8"/>
<name>A0AAV8PKT8_ENSVE</name>
<keyword evidence="3" id="KW-1185">Reference proteome</keyword>
<evidence type="ECO:0000313" key="2">
    <source>
        <dbReference type="EMBL" id="KAJ8492998.1"/>
    </source>
</evidence>
<proteinExistence type="predicted"/>
<accession>A0AAV8PKT8</accession>
<organism evidence="2 3">
    <name type="scientific">Ensete ventricosum</name>
    <name type="common">Abyssinian banana</name>
    <name type="synonym">Musa ensete</name>
    <dbReference type="NCBI Taxonomy" id="4639"/>
    <lineage>
        <taxon>Eukaryota</taxon>
        <taxon>Viridiplantae</taxon>
        <taxon>Streptophyta</taxon>
        <taxon>Embryophyta</taxon>
        <taxon>Tracheophyta</taxon>
        <taxon>Spermatophyta</taxon>
        <taxon>Magnoliopsida</taxon>
        <taxon>Liliopsida</taxon>
        <taxon>Zingiberales</taxon>
        <taxon>Musaceae</taxon>
        <taxon>Ensete</taxon>
    </lineage>
</organism>
<evidence type="ECO:0000256" key="1">
    <source>
        <dbReference type="SAM" id="MobiDB-lite"/>
    </source>
</evidence>
<comment type="caution">
    <text evidence="2">The sequence shown here is derived from an EMBL/GenBank/DDBJ whole genome shotgun (WGS) entry which is preliminary data.</text>
</comment>
<evidence type="ECO:0000313" key="3">
    <source>
        <dbReference type="Proteomes" id="UP001222027"/>
    </source>
</evidence>
<dbReference type="EMBL" id="JAQQAF010000004">
    <property type="protein sequence ID" value="KAJ8492998.1"/>
    <property type="molecule type" value="Genomic_DNA"/>
</dbReference>
<reference evidence="2 3" key="1">
    <citation type="submission" date="2022-12" db="EMBL/GenBank/DDBJ databases">
        <title>Chromosome-scale assembly of the Ensete ventricosum genome.</title>
        <authorList>
            <person name="Dussert Y."/>
            <person name="Stocks J."/>
            <person name="Wendawek A."/>
            <person name="Woldeyes F."/>
            <person name="Nichols R.A."/>
            <person name="Borrell J.S."/>
        </authorList>
    </citation>
    <scope>NUCLEOTIDE SEQUENCE [LARGE SCALE GENOMIC DNA]</scope>
    <source>
        <strain evidence="3">cv. Maze</strain>
        <tissue evidence="2">Seeds</tissue>
    </source>
</reference>
<protein>
    <submittedName>
        <fullName evidence="2">Uncharacterized protein</fullName>
    </submittedName>
</protein>
<feature type="region of interest" description="Disordered" evidence="1">
    <location>
        <begin position="1"/>
        <end position="30"/>
    </location>
</feature>
<sequence>MGFSQEALLSSDAVHGECQPEAASTRRRPRKALSEPYFGIGFFEVRPVDEEGSAGFVVRQEPGGAGPPRRGAGSSDRRTVRLVTGVFRPAAGTGAFAADAAIGPSPLDRIPCGTAPWPKTSTTRPISSTKSMLVVARSIGREKHLSMV</sequence>
<dbReference type="Proteomes" id="UP001222027">
    <property type="component" value="Unassembled WGS sequence"/>
</dbReference>